<accession>A0A8D8CSQ3</accession>
<dbReference type="AlphaFoldDB" id="A0A8D8CSQ3"/>
<protein>
    <submittedName>
        <fullName evidence="1">(northern house mosquito) hypothetical protein</fullName>
    </submittedName>
</protein>
<evidence type="ECO:0000313" key="1">
    <source>
        <dbReference type="EMBL" id="CAG6496221.1"/>
    </source>
</evidence>
<name>A0A8D8CSQ3_CULPI</name>
<dbReference type="EMBL" id="HBUE01130513">
    <property type="protein sequence ID" value="CAG6496221.1"/>
    <property type="molecule type" value="Transcribed_RNA"/>
</dbReference>
<sequence length="101" mass="11457">MTMNDEQGLPPEVECLLRHRSHPVTEHKFPNPNTQNSLFPPSKFHIEAGKLNQIHTFHQENTPEMHEITAPKVEEIELFTTTAARNNNFPKPTAALSVCVC</sequence>
<reference evidence="1" key="1">
    <citation type="submission" date="2021-05" db="EMBL/GenBank/DDBJ databases">
        <authorList>
            <person name="Alioto T."/>
            <person name="Alioto T."/>
            <person name="Gomez Garrido J."/>
        </authorList>
    </citation>
    <scope>NUCLEOTIDE SEQUENCE</scope>
</reference>
<proteinExistence type="predicted"/>
<organism evidence="1">
    <name type="scientific">Culex pipiens</name>
    <name type="common">House mosquito</name>
    <dbReference type="NCBI Taxonomy" id="7175"/>
    <lineage>
        <taxon>Eukaryota</taxon>
        <taxon>Metazoa</taxon>
        <taxon>Ecdysozoa</taxon>
        <taxon>Arthropoda</taxon>
        <taxon>Hexapoda</taxon>
        <taxon>Insecta</taxon>
        <taxon>Pterygota</taxon>
        <taxon>Neoptera</taxon>
        <taxon>Endopterygota</taxon>
        <taxon>Diptera</taxon>
        <taxon>Nematocera</taxon>
        <taxon>Culicoidea</taxon>
        <taxon>Culicidae</taxon>
        <taxon>Culicinae</taxon>
        <taxon>Culicini</taxon>
        <taxon>Culex</taxon>
        <taxon>Culex</taxon>
    </lineage>
</organism>